<dbReference type="EMBL" id="CP157961">
    <property type="protein sequence ID" value="XBT95596.1"/>
    <property type="molecule type" value="Genomic_DNA"/>
</dbReference>
<geneLocation type="plasmid" evidence="1">
    <name>unnamed1</name>
</geneLocation>
<dbReference type="RefSeq" id="WP_174171767.1">
    <property type="nucleotide sequence ID" value="NZ_CP157961.1"/>
</dbReference>
<reference evidence="1" key="1">
    <citation type="submission" date="2024-06" db="EMBL/GenBank/DDBJ databases">
        <authorList>
            <person name="Li T."/>
            <person name="Gao R."/>
        </authorList>
    </citation>
    <scope>NUCLEOTIDE SEQUENCE</scope>
    <source>
        <strain evidence="1">ZPR3</strain>
        <plasmid evidence="1">unnamed1</plasmid>
    </source>
</reference>
<protein>
    <submittedName>
        <fullName evidence="1">Type VI immunity family protein</fullName>
    </submittedName>
</protein>
<sequence length="332" mass="37969">MEYPQDLKLDPKDIEERGVLRSGSKHNIRSRVGILLSIYFLDGWKKEKRQALLDSLQDYLAVFTDKITHFQPYGDGNSKRMQRYKGVGIPEDFTSIGDLGSSETAYLFFKHVDMAETDDPSFYLFMAFGHEKGTRRPLSGLKVYFPPSFVFEDPDRYVAFVTRWCDRLGAIHGSSGLGALSRPGVELMEDAYYYPWLMQYPGLEYDAMGTYWSECSEGGYERPRSSNWLTILGSASVDALGGEDTMIRERLTPDIDVKRYSDGVVLRAGKLPILGTAETGGIPKTYQTVARFIQPIRFEDYQYGILKLPRAMQDLDDEAYLAYTLNWLRRFD</sequence>
<keyword evidence="1" id="KW-0614">Plasmid</keyword>
<dbReference type="AlphaFoldDB" id="A0AAU7RZK0"/>
<dbReference type="InterPro" id="IPR021815">
    <property type="entry name" value="TsiV"/>
</dbReference>
<proteinExistence type="predicted"/>
<gene>
    <name evidence="1" type="ORF">ABM479_27065</name>
</gene>
<dbReference type="Pfam" id="PF11876">
    <property type="entry name" value="TsiV"/>
    <property type="match status" value="1"/>
</dbReference>
<organism evidence="1">
    <name type="scientific">Rhizobium sp. ZPR3</name>
    <dbReference type="NCBI Taxonomy" id="3158967"/>
    <lineage>
        <taxon>Bacteria</taxon>
        <taxon>Pseudomonadati</taxon>
        <taxon>Pseudomonadota</taxon>
        <taxon>Alphaproteobacteria</taxon>
        <taxon>Hyphomicrobiales</taxon>
        <taxon>Rhizobiaceae</taxon>
        <taxon>Rhizobium/Agrobacterium group</taxon>
        <taxon>Rhizobium</taxon>
    </lineage>
</organism>
<evidence type="ECO:0000313" key="1">
    <source>
        <dbReference type="EMBL" id="XBT95596.1"/>
    </source>
</evidence>
<accession>A0AAU7RZK0</accession>
<name>A0AAU7RZK0_9HYPH</name>